<evidence type="ECO:0000256" key="2">
    <source>
        <dbReference type="ARBA" id="ARBA00022741"/>
    </source>
</evidence>
<dbReference type="InterPro" id="IPR025302">
    <property type="entry name" value="DrrA1/2-like_C"/>
</dbReference>
<proteinExistence type="predicted"/>
<feature type="non-terminal residue" evidence="5">
    <location>
        <position position="1"/>
    </location>
</feature>
<name>X1FBL1_9ZZZZ</name>
<dbReference type="GO" id="GO:0005524">
    <property type="term" value="F:ATP binding"/>
    <property type="evidence" value="ECO:0007669"/>
    <property type="project" value="UniProtKB-KW"/>
</dbReference>
<evidence type="ECO:0000256" key="1">
    <source>
        <dbReference type="ARBA" id="ARBA00022448"/>
    </source>
</evidence>
<reference evidence="5" key="1">
    <citation type="journal article" date="2014" name="Front. Microbiol.">
        <title>High frequency of phylogenetically diverse reductive dehalogenase-homologous genes in deep subseafloor sedimentary metagenomes.</title>
        <authorList>
            <person name="Kawai M."/>
            <person name="Futagami T."/>
            <person name="Toyoda A."/>
            <person name="Takaki Y."/>
            <person name="Nishi S."/>
            <person name="Hori S."/>
            <person name="Arai W."/>
            <person name="Tsubouchi T."/>
            <person name="Morono Y."/>
            <person name="Uchiyama I."/>
            <person name="Ito T."/>
            <person name="Fujiyama A."/>
            <person name="Inagaki F."/>
            <person name="Takami H."/>
        </authorList>
    </citation>
    <scope>NUCLEOTIDE SEQUENCE</scope>
    <source>
        <strain evidence="5">Expedition CK06-06</strain>
    </source>
</reference>
<accession>X1FBL1</accession>
<evidence type="ECO:0000256" key="3">
    <source>
        <dbReference type="ARBA" id="ARBA00022840"/>
    </source>
</evidence>
<comment type="caution">
    <text evidence="5">The sequence shown here is derived from an EMBL/GenBank/DDBJ whole genome shotgun (WGS) entry which is preliminary data.</text>
</comment>
<gene>
    <name evidence="5" type="ORF">S01H4_53415</name>
</gene>
<protein>
    <recommendedName>
        <fullName evidence="4">Daunorubicin resistance ATP-binding protein DrrA1/2-like C-terminal domain-containing protein</fullName>
    </recommendedName>
</protein>
<evidence type="ECO:0000259" key="4">
    <source>
        <dbReference type="Pfam" id="PF13732"/>
    </source>
</evidence>
<evidence type="ECO:0000313" key="5">
    <source>
        <dbReference type="EMBL" id="GAH18148.1"/>
    </source>
</evidence>
<feature type="domain" description="Daunorubicin resistance ATP-binding protein DrrA1/2-like C-terminal" evidence="4">
    <location>
        <begin position="9"/>
        <end position="69"/>
    </location>
</feature>
<dbReference type="AlphaFoldDB" id="X1FBL1"/>
<keyword evidence="1" id="KW-0813">Transport</keyword>
<keyword evidence="3" id="KW-0067">ATP-binding</keyword>
<dbReference type="EMBL" id="BART01030627">
    <property type="protein sequence ID" value="GAH18148.1"/>
    <property type="molecule type" value="Genomic_DNA"/>
</dbReference>
<keyword evidence="2" id="KW-0547">Nucleotide-binding</keyword>
<organism evidence="5">
    <name type="scientific">marine sediment metagenome</name>
    <dbReference type="NCBI Taxonomy" id="412755"/>
    <lineage>
        <taxon>unclassified sequences</taxon>
        <taxon>metagenomes</taxon>
        <taxon>ecological metagenomes</taxon>
    </lineage>
</organism>
<dbReference type="Pfam" id="PF13732">
    <property type="entry name" value="DrrA1-3_C"/>
    <property type="match status" value="1"/>
</dbReference>
<sequence length="75" mass="8687">WVVKKTADLNELKFEGVTTVKKIGDKFRFYTEKPEDIIPLLVQYSRNSRNKIISLNTLGPSLEDVFVKLTKSEEK</sequence>